<organism evidence="4 5">
    <name type="scientific">Sporosarcina aquimarina</name>
    <dbReference type="NCBI Taxonomy" id="114975"/>
    <lineage>
        <taxon>Bacteria</taxon>
        <taxon>Bacillati</taxon>
        <taxon>Bacillota</taxon>
        <taxon>Bacilli</taxon>
        <taxon>Bacillales</taxon>
        <taxon>Caryophanaceae</taxon>
        <taxon>Sporosarcina</taxon>
    </lineage>
</organism>
<gene>
    <name evidence="4" type="ORF">QT716_14710</name>
</gene>
<dbReference type="EMBL" id="JAUBDH010000012">
    <property type="protein sequence ID" value="MDW0111273.1"/>
    <property type="molecule type" value="Genomic_DNA"/>
</dbReference>
<accession>A0ABU4G2T1</accession>
<reference evidence="4 5" key="1">
    <citation type="submission" date="2023-06" db="EMBL/GenBank/DDBJ databases">
        <title>Sporosarcina sp. nov., isolated from Korean traditional fermented seafood 'Jeotgal'.</title>
        <authorList>
            <person name="Yang A.-I."/>
            <person name="Shin N.-R."/>
        </authorList>
    </citation>
    <scope>NUCLEOTIDE SEQUENCE [LARGE SCALE GENOMIC DNA]</scope>
    <source>
        <strain evidence="4 5">KCTC3840</strain>
    </source>
</reference>
<evidence type="ECO:0000256" key="3">
    <source>
        <dbReference type="SAM" id="SignalP"/>
    </source>
</evidence>
<keyword evidence="2" id="KW-0472">Membrane</keyword>
<keyword evidence="5" id="KW-1185">Reference proteome</keyword>
<feature type="compositionally biased region" description="Basic and acidic residues" evidence="1">
    <location>
        <begin position="53"/>
        <end position="68"/>
    </location>
</feature>
<keyword evidence="3" id="KW-0732">Signal</keyword>
<evidence type="ECO:0000256" key="1">
    <source>
        <dbReference type="SAM" id="MobiDB-lite"/>
    </source>
</evidence>
<name>A0ABU4G2T1_9BACL</name>
<proteinExistence type="predicted"/>
<evidence type="ECO:0000256" key="2">
    <source>
        <dbReference type="SAM" id="Phobius"/>
    </source>
</evidence>
<evidence type="ECO:0000313" key="5">
    <source>
        <dbReference type="Proteomes" id="UP001280629"/>
    </source>
</evidence>
<feature type="signal peptide" evidence="3">
    <location>
        <begin position="1"/>
        <end position="20"/>
    </location>
</feature>
<sequence>MKKIAAAFLALSLIFSPIGSFVFNDHTISAEAKGYKSGKRGFTPNQNNFNKPAVDKKKDNSSYSKDKGTQAAKPKSGGLMKGLMLGGLAGILFGSLFANMGILGSLLGLLVNVFAIIAVIGIVRMVFQYFKKKKQDKDDMHRWQN</sequence>
<keyword evidence="2" id="KW-1133">Transmembrane helix</keyword>
<dbReference type="RefSeq" id="WP_317936914.1">
    <property type="nucleotide sequence ID" value="NZ_JAUBDH010000012.1"/>
</dbReference>
<feature type="transmembrane region" description="Helical" evidence="2">
    <location>
        <begin position="102"/>
        <end position="127"/>
    </location>
</feature>
<feature type="chain" id="PRO_5046354189" description="Preprotein translocase subunit Tim44" evidence="3">
    <location>
        <begin position="21"/>
        <end position="145"/>
    </location>
</feature>
<keyword evidence="2" id="KW-0812">Transmembrane</keyword>
<protein>
    <recommendedName>
        <fullName evidence="6">Preprotein translocase subunit Tim44</fullName>
    </recommendedName>
</protein>
<evidence type="ECO:0000313" key="4">
    <source>
        <dbReference type="EMBL" id="MDW0111273.1"/>
    </source>
</evidence>
<feature type="region of interest" description="Disordered" evidence="1">
    <location>
        <begin position="37"/>
        <end position="75"/>
    </location>
</feature>
<evidence type="ECO:0008006" key="6">
    <source>
        <dbReference type="Google" id="ProtNLM"/>
    </source>
</evidence>
<dbReference type="Proteomes" id="UP001280629">
    <property type="component" value="Unassembled WGS sequence"/>
</dbReference>
<comment type="caution">
    <text evidence="4">The sequence shown here is derived from an EMBL/GenBank/DDBJ whole genome shotgun (WGS) entry which is preliminary data.</text>
</comment>